<name>A0A081NHA5_9GAMM</name>
<sequence>MPALFSRRRQQRNDDDLQLEERDLSWLEKVARAPHQEPWSVTILQYAWTAGPVTLLAAFAGYYIGYGTMMPLDRTLYFIGYSIVAIGMGLFTKLMYNVTHGRKVNKDKNNLLSIIDRIPEIIYMVRDLAQRNMAEDARRIHSAGILLRKLDLGPEWVSTAVEDITGDPKLARKAEQIEIFRRAGLYHRMRDIVHEVSEETERYHKELKELHPRIAEALKSRLSGIVARPHEGQPREPLFIERILTASERDNEELMTLHDVEEILILCFELICGREISWLKIEYTGRWDLAKALDKLEEERNDFRISRARVYSRLKALTTWLHNVDVQNDIITGHGLSPQKLLTAATESLDNLSLQVRQARDLTRKTGKHVMALNIKRKQLDKAIQLYNEAHRAYLKQGRDSDKLKRALKHWQKLSTLYQQNPAENFKRSLTISEQSIELDDDTRMEVANRLEEFLKESRLRRESYRTHSPLSPAQKDLTETRAREVAIEVATILDPYIHLHDPQIQRAIESSNASSLAFLEPGMSAKTKATLGEALAADVDKNLSASAEKLAQNLIRYYRVPLSERTINFLVQTYQADLERLQFIAQFESPMSARYSLDNISPIEVPPAKNNWQIDLYNANKIISKYSSATIHS</sequence>
<dbReference type="eggNOG" id="ENOG502ZAVC">
    <property type="taxonomic scope" value="Bacteria"/>
</dbReference>
<dbReference type="EMBL" id="JOKH01000002">
    <property type="protein sequence ID" value="KEQ17828.1"/>
    <property type="molecule type" value="Genomic_DNA"/>
</dbReference>
<dbReference type="RefSeq" id="WP_034834726.1">
    <property type="nucleotide sequence ID" value="NZ_JOKH01000002.1"/>
</dbReference>
<evidence type="ECO:0000313" key="2">
    <source>
        <dbReference type="EMBL" id="KEQ17828.1"/>
    </source>
</evidence>
<dbReference type="STRING" id="1137799.GZ78_09195"/>
<proteinExistence type="predicted"/>
<evidence type="ECO:0000256" key="1">
    <source>
        <dbReference type="SAM" id="Phobius"/>
    </source>
</evidence>
<organism evidence="2 3">
    <name type="scientific">Endozoicomonas numazuensis</name>
    <dbReference type="NCBI Taxonomy" id="1137799"/>
    <lineage>
        <taxon>Bacteria</taxon>
        <taxon>Pseudomonadati</taxon>
        <taxon>Pseudomonadota</taxon>
        <taxon>Gammaproteobacteria</taxon>
        <taxon>Oceanospirillales</taxon>
        <taxon>Endozoicomonadaceae</taxon>
        <taxon>Endozoicomonas</taxon>
    </lineage>
</organism>
<accession>A0A081NHA5</accession>
<dbReference type="Proteomes" id="UP000028073">
    <property type="component" value="Unassembled WGS sequence"/>
</dbReference>
<comment type="caution">
    <text evidence="2">The sequence shown here is derived from an EMBL/GenBank/DDBJ whole genome shotgun (WGS) entry which is preliminary data.</text>
</comment>
<feature type="transmembrane region" description="Helical" evidence="1">
    <location>
        <begin position="43"/>
        <end position="64"/>
    </location>
</feature>
<gene>
    <name evidence="2" type="ORF">GZ78_09195</name>
</gene>
<protein>
    <submittedName>
        <fullName evidence="2">Uncharacterized protein</fullName>
    </submittedName>
</protein>
<keyword evidence="1" id="KW-0472">Membrane</keyword>
<keyword evidence="3" id="KW-1185">Reference proteome</keyword>
<reference evidence="2 3" key="1">
    <citation type="submission" date="2014-06" db="EMBL/GenBank/DDBJ databases">
        <title>Whole Genome Sequences of Three Symbiotic Endozoicomonas Bacteria.</title>
        <authorList>
            <person name="Neave M.J."/>
            <person name="Apprill A."/>
            <person name="Voolstra C.R."/>
        </authorList>
    </citation>
    <scope>NUCLEOTIDE SEQUENCE [LARGE SCALE GENOMIC DNA]</scope>
    <source>
        <strain evidence="2 3">DSM 25634</strain>
    </source>
</reference>
<keyword evidence="1" id="KW-1133">Transmembrane helix</keyword>
<evidence type="ECO:0000313" key="3">
    <source>
        <dbReference type="Proteomes" id="UP000028073"/>
    </source>
</evidence>
<dbReference type="AlphaFoldDB" id="A0A081NHA5"/>
<feature type="transmembrane region" description="Helical" evidence="1">
    <location>
        <begin position="76"/>
        <end position="96"/>
    </location>
</feature>
<keyword evidence="1" id="KW-0812">Transmembrane</keyword>
<dbReference type="OrthoDB" id="6394609at2"/>